<dbReference type="OrthoDB" id="3047679at2759"/>
<sequence>MPGRRGLSPGATAVLPSDAQSSLRHADNGEDSVKRGDTAKTDKSDTEQSMPVGPTNIHLTVHGGTGGSGGTAMSIWQILMQL</sequence>
<name>A0A8H6U251_9AGAR</name>
<comment type="caution">
    <text evidence="2">The sequence shown here is derived from an EMBL/GenBank/DDBJ whole genome shotgun (WGS) entry which is preliminary data.</text>
</comment>
<dbReference type="Proteomes" id="UP000620124">
    <property type="component" value="Unassembled WGS sequence"/>
</dbReference>
<organism evidence="2 3">
    <name type="scientific">Mycena venus</name>
    <dbReference type="NCBI Taxonomy" id="2733690"/>
    <lineage>
        <taxon>Eukaryota</taxon>
        <taxon>Fungi</taxon>
        <taxon>Dikarya</taxon>
        <taxon>Basidiomycota</taxon>
        <taxon>Agaricomycotina</taxon>
        <taxon>Agaricomycetes</taxon>
        <taxon>Agaricomycetidae</taxon>
        <taxon>Agaricales</taxon>
        <taxon>Marasmiineae</taxon>
        <taxon>Mycenaceae</taxon>
        <taxon>Mycena</taxon>
    </lineage>
</organism>
<evidence type="ECO:0000313" key="2">
    <source>
        <dbReference type="EMBL" id="KAF7328155.1"/>
    </source>
</evidence>
<dbReference type="EMBL" id="JACAZI010000038">
    <property type="protein sequence ID" value="KAF7328155.1"/>
    <property type="molecule type" value="Genomic_DNA"/>
</dbReference>
<gene>
    <name evidence="2" type="ORF">MVEN_02573000</name>
</gene>
<evidence type="ECO:0000313" key="3">
    <source>
        <dbReference type="Proteomes" id="UP000620124"/>
    </source>
</evidence>
<feature type="compositionally biased region" description="Basic and acidic residues" evidence="1">
    <location>
        <begin position="24"/>
        <end position="46"/>
    </location>
</feature>
<reference evidence="2" key="1">
    <citation type="submission" date="2020-05" db="EMBL/GenBank/DDBJ databases">
        <title>Mycena genomes resolve the evolution of fungal bioluminescence.</title>
        <authorList>
            <person name="Tsai I.J."/>
        </authorList>
    </citation>
    <scope>NUCLEOTIDE SEQUENCE</scope>
    <source>
        <strain evidence="2">CCC161011</strain>
    </source>
</reference>
<protein>
    <submittedName>
        <fullName evidence="2">Uncharacterized protein</fullName>
    </submittedName>
</protein>
<proteinExistence type="predicted"/>
<accession>A0A8H6U251</accession>
<evidence type="ECO:0000256" key="1">
    <source>
        <dbReference type="SAM" id="MobiDB-lite"/>
    </source>
</evidence>
<keyword evidence="3" id="KW-1185">Reference proteome</keyword>
<dbReference type="AlphaFoldDB" id="A0A8H6U251"/>
<feature type="region of interest" description="Disordered" evidence="1">
    <location>
        <begin position="1"/>
        <end position="68"/>
    </location>
</feature>